<gene>
    <name evidence="4" type="ORF">IFM89_015706</name>
</gene>
<dbReference type="PANTHER" id="PTHR31301">
    <property type="entry name" value="LOB DOMAIN-CONTAINING PROTEIN 4-RELATED"/>
    <property type="match status" value="1"/>
</dbReference>
<dbReference type="AlphaFoldDB" id="A0A835LZM6"/>
<dbReference type="PANTHER" id="PTHR31301:SF103">
    <property type="entry name" value="LOB DOMAIN-CONTAINING PROTEIN 5-RELATED"/>
    <property type="match status" value="1"/>
</dbReference>
<evidence type="ECO:0000256" key="2">
    <source>
        <dbReference type="SAM" id="MobiDB-lite"/>
    </source>
</evidence>
<organism evidence="4 5">
    <name type="scientific">Coptis chinensis</name>
    <dbReference type="NCBI Taxonomy" id="261450"/>
    <lineage>
        <taxon>Eukaryota</taxon>
        <taxon>Viridiplantae</taxon>
        <taxon>Streptophyta</taxon>
        <taxon>Embryophyta</taxon>
        <taxon>Tracheophyta</taxon>
        <taxon>Spermatophyta</taxon>
        <taxon>Magnoliopsida</taxon>
        <taxon>Ranunculales</taxon>
        <taxon>Ranunculaceae</taxon>
        <taxon>Coptidoideae</taxon>
        <taxon>Coptis</taxon>
    </lineage>
</organism>
<reference evidence="4 5" key="1">
    <citation type="submission" date="2020-10" db="EMBL/GenBank/DDBJ databases">
        <title>The Coptis chinensis genome and diversification of protoberbering-type alkaloids.</title>
        <authorList>
            <person name="Wang B."/>
            <person name="Shu S."/>
            <person name="Song C."/>
            <person name="Liu Y."/>
        </authorList>
    </citation>
    <scope>NUCLEOTIDE SEQUENCE [LARGE SCALE GENOMIC DNA]</scope>
    <source>
        <strain evidence="4">HL-2020</strain>
        <tissue evidence="4">Leaf</tissue>
    </source>
</reference>
<keyword evidence="5" id="KW-1185">Reference proteome</keyword>
<feature type="domain" description="LOB" evidence="3">
    <location>
        <begin position="21"/>
        <end position="124"/>
    </location>
</feature>
<comment type="similarity">
    <text evidence="1">Belongs to the LOB domain-containing protein family.</text>
</comment>
<dbReference type="OrthoDB" id="1893065at2759"/>
<dbReference type="InterPro" id="IPR004883">
    <property type="entry name" value="LOB"/>
</dbReference>
<name>A0A835LZM6_9MAGN</name>
<protein>
    <recommendedName>
        <fullName evidence="3">LOB domain-containing protein</fullName>
    </recommendedName>
</protein>
<proteinExistence type="inferred from homology"/>
<evidence type="ECO:0000259" key="3">
    <source>
        <dbReference type="PROSITE" id="PS50891"/>
    </source>
</evidence>
<comment type="caution">
    <text evidence="4">The sequence shown here is derived from an EMBL/GenBank/DDBJ whole genome shotgun (WGS) entry which is preliminary data.</text>
</comment>
<dbReference type="PROSITE" id="PS50891">
    <property type="entry name" value="LOB"/>
    <property type="match status" value="1"/>
</dbReference>
<feature type="compositionally biased region" description="Low complexity" evidence="2">
    <location>
        <begin position="134"/>
        <end position="143"/>
    </location>
</feature>
<evidence type="ECO:0000313" key="4">
    <source>
        <dbReference type="EMBL" id="KAF9614198.1"/>
    </source>
</evidence>
<dbReference type="Proteomes" id="UP000631114">
    <property type="component" value="Unassembled WGS sequence"/>
</dbReference>
<dbReference type="Pfam" id="PF03195">
    <property type="entry name" value="LOB"/>
    <property type="match status" value="1"/>
</dbReference>
<sequence>MNVGNMNNEPNGNGGALAAFAACASCKFQRRRCGADCFLRPYFPAERYKDFELVHKLYGVRNLVNLLRAINPDWRAREVAVATIVREAWIRHADPVRGSLGVVHNLLSRLSSFNRELEHVRQQLEYHRHREQQRQQQQLKLRQVPPSTSELQELTRNNDQASRPNSPNKISGAGHMNGSDPGSTSYVKHLQSYGPGMVPNTSHQNMEPICVDSEESSAESAPGEDPPSDHVCDEGDETDVAGPSNPSSVNGIEGRSA</sequence>
<feature type="compositionally biased region" description="Polar residues" evidence="2">
    <location>
        <begin position="145"/>
        <end position="169"/>
    </location>
</feature>
<dbReference type="EMBL" id="JADFTS010000003">
    <property type="protein sequence ID" value="KAF9614198.1"/>
    <property type="molecule type" value="Genomic_DNA"/>
</dbReference>
<feature type="region of interest" description="Disordered" evidence="2">
    <location>
        <begin position="126"/>
        <end position="257"/>
    </location>
</feature>
<evidence type="ECO:0000313" key="5">
    <source>
        <dbReference type="Proteomes" id="UP000631114"/>
    </source>
</evidence>
<evidence type="ECO:0000256" key="1">
    <source>
        <dbReference type="ARBA" id="ARBA00005474"/>
    </source>
</evidence>
<accession>A0A835LZM6</accession>